<protein>
    <submittedName>
        <fullName evidence="7">Uncharacterized protein</fullName>
    </submittedName>
</protein>
<evidence type="ECO:0000256" key="4">
    <source>
        <dbReference type="ARBA" id="ARBA00022827"/>
    </source>
</evidence>
<feature type="compositionally biased region" description="Basic and acidic residues" evidence="6">
    <location>
        <begin position="214"/>
        <end position="230"/>
    </location>
</feature>
<keyword evidence="3" id="KW-0285">Flavoprotein</keyword>
<evidence type="ECO:0000256" key="3">
    <source>
        <dbReference type="ARBA" id="ARBA00022630"/>
    </source>
</evidence>
<comment type="caution">
    <text evidence="7">The sequence shown here is derived from an EMBL/GenBank/DDBJ whole genome shotgun (WGS) entry which is preliminary data.</text>
</comment>
<reference evidence="7 8" key="1">
    <citation type="submission" date="2014-12" db="EMBL/GenBank/DDBJ databases">
        <title>Frankia sp. BMG5.1 draft genome.</title>
        <authorList>
            <person name="Gtari M."/>
            <person name="Ghodhbane-Gtari F."/>
            <person name="Nouioui I."/>
            <person name="Ktari A."/>
            <person name="Hezbri K."/>
            <person name="Mimouni W."/>
            <person name="Sbissi I."/>
            <person name="Ayari A."/>
            <person name="Yamanaka T."/>
            <person name="Normand P."/>
            <person name="Tisa L.S."/>
            <person name="Boudabous A."/>
        </authorList>
    </citation>
    <scope>NUCLEOTIDE SEQUENCE [LARGE SCALE GENOMIC DNA]</scope>
    <source>
        <strain evidence="7 8">BMG5.1</strain>
    </source>
</reference>
<evidence type="ECO:0000256" key="5">
    <source>
        <dbReference type="ARBA" id="ARBA00023002"/>
    </source>
</evidence>
<evidence type="ECO:0000256" key="6">
    <source>
        <dbReference type="SAM" id="MobiDB-lite"/>
    </source>
</evidence>
<accession>A0ABR5F1Y9</accession>
<dbReference type="PANTHER" id="PTHR47470">
    <property type="entry name" value="CHOLESTEROL OXIDASE"/>
    <property type="match status" value="1"/>
</dbReference>
<keyword evidence="8" id="KW-1185">Reference proteome</keyword>
<dbReference type="PANTHER" id="PTHR47470:SF1">
    <property type="entry name" value="FAD-DEPENDENT OXIDOREDUCTASE 2 FAD BINDING DOMAIN-CONTAINING PROTEIN"/>
    <property type="match status" value="1"/>
</dbReference>
<gene>
    <name evidence="7" type="ORF">FrCorBMG51_16400</name>
</gene>
<dbReference type="RefSeq" id="WP_047223916.1">
    <property type="nucleotide sequence ID" value="NZ_JWIO01000027.1"/>
</dbReference>
<comment type="similarity">
    <text evidence="2">Belongs to the GMC oxidoreductase family.</text>
</comment>
<organism evidence="7 8">
    <name type="scientific">Protofrankia coriariae</name>
    <dbReference type="NCBI Taxonomy" id="1562887"/>
    <lineage>
        <taxon>Bacteria</taxon>
        <taxon>Bacillati</taxon>
        <taxon>Actinomycetota</taxon>
        <taxon>Actinomycetes</taxon>
        <taxon>Frankiales</taxon>
        <taxon>Frankiaceae</taxon>
        <taxon>Protofrankia</taxon>
    </lineage>
</organism>
<keyword evidence="4" id="KW-0274">FAD</keyword>
<evidence type="ECO:0000256" key="1">
    <source>
        <dbReference type="ARBA" id="ARBA00001974"/>
    </source>
</evidence>
<evidence type="ECO:0000313" key="7">
    <source>
        <dbReference type="EMBL" id="KLL10734.1"/>
    </source>
</evidence>
<name>A0ABR5F1Y9_9ACTN</name>
<dbReference type="InterPro" id="IPR052542">
    <property type="entry name" value="Cholesterol_Oxidase"/>
</dbReference>
<proteinExistence type="inferred from homology"/>
<evidence type="ECO:0000313" key="8">
    <source>
        <dbReference type="Proteomes" id="UP000035425"/>
    </source>
</evidence>
<feature type="region of interest" description="Disordered" evidence="6">
    <location>
        <begin position="202"/>
        <end position="230"/>
    </location>
</feature>
<comment type="cofactor">
    <cofactor evidence="1">
        <name>FAD</name>
        <dbReference type="ChEBI" id="CHEBI:57692"/>
    </cofactor>
</comment>
<dbReference type="Proteomes" id="UP000035425">
    <property type="component" value="Unassembled WGS sequence"/>
</dbReference>
<sequence>MTPPTSLRFTEKMKGFLTLDETDPQRGYDQGREDGTALSFRLTIHTENVDAFATDRLREATASGYVRCDVLGGKRPVGNGVFNLFVGDTPGHRRMLYRLPFSDAAGHPLTLSGFKDVHDDPGFDLWRDTSTLYTRIFAGHVDAAGESTARIVGAGIVTIHIPDFLWQLTTFRTSGPAGGTAGLVKFGRLFLGDLWEVYGRSLGRGDDEEDTDEKDAWDGDDPRDGQDGGI</sequence>
<evidence type="ECO:0000256" key="2">
    <source>
        <dbReference type="ARBA" id="ARBA00010790"/>
    </source>
</evidence>
<dbReference type="EMBL" id="JWIO01000027">
    <property type="protein sequence ID" value="KLL10734.1"/>
    <property type="molecule type" value="Genomic_DNA"/>
</dbReference>
<keyword evidence="5" id="KW-0560">Oxidoreductase</keyword>